<feature type="region of interest" description="Disordered" evidence="12">
    <location>
        <begin position="887"/>
        <end position="934"/>
    </location>
</feature>
<comment type="catalytic activity">
    <reaction evidence="8">
        <text>Couples ATP hydrolysis with the unwinding of duplex DNA by translocating in the 3'-5' direction.</text>
        <dbReference type="EC" id="5.6.2.4"/>
    </reaction>
</comment>
<dbReference type="CDD" id="cd17932">
    <property type="entry name" value="DEXQc_UvrD"/>
    <property type="match status" value="1"/>
</dbReference>
<evidence type="ECO:0000256" key="9">
    <source>
        <dbReference type="ARBA" id="ARBA00034808"/>
    </source>
</evidence>
<evidence type="ECO:0000256" key="3">
    <source>
        <dbReference type="ARBA" id="ARBA00022801"/>
    </source>
</evidence>
<evidence type="ECO:0000313" key="15">
    <source>
        <dbReference type="EMBL" id="PHH61322.1"/>
    </source>
</evidence>
<dbReference type="InterPro" id="IPR027417">
    <property type="entry name" value="P-loop_NTPase"/>
</dbReference>
<dbReference type="GO" id="GO:0000725">
    <property type="term" value="P:recombinational repair"/>
    <property type="evidence" value="ECO:0007669"/>
    <property type="project" value="TreeGrafter"/>
</dbReference>
<dbReference type="Gene3D" id="3.40.50.300">
    <property type="entry name" value="P-loop containing nucleotide triphosphate hydrolases"/>
    <property type="match status" value="2"/>
</dbReference>
<dbReference type="Pfam" id="PF13361">
    <property type="entry name" value="UvrD_C"/>
    <property type="match status" value="1"/>
</dbReference>
<name>A0A2C5Y262_9HYPO</name>
<evidence type="ECO:0000256" key="11">
    <source>
        <dbReference type="PROSITE-ProRule" id="PRU00560"/>
    </source>
</evidence>
<keyword evidence="16" id="KW-1185">Reference proteome</keyword>
<dbReference type="CDD" id="cd18807">
    <property type="entry name" value="SF1_C_UvrD"/>
    <property type="match status" value="1"/>
</dbReference>
<reference evidence="15 16" key="1">
    <citation type="submission" date="2017-06" db="EMBL/GenBank/DDBJ databases">
        <title>Ant-infecting Ophiocordyceps genomes reveal a high diversity of potential behavioral manipulation genes and a possible major role for enterotoxins.</title>
        <authorList>
            <person name="De Bekker C."/>
            <person name="Evans H.C."/>
            <person name="Brachmann A."/>
            <person name="Hughes D.P."/>
        </authorList>
    </citation>
    <scope>NUCLEOTIDE SEQUENCE [LARGE SCALE GENOMIC DNA]</scope>
    <source>
        <strain evidence="15 16">Map64</strain>
    </source>
</reference>
<evidence type="ECO:0000256" key="2">
    <source>
        <dbReference type="ARBA" id="ARBA00022741"/>
    </source>
</evidence>
<feature type="domain" description="UvrD-like helicase ATP-binding" evidence="13">
    <location>
        <begin position="13"/>
        <end position="285"/>
    </location>
</feature>
<dbReference type="GO" id="GO:0003677">
    <property type="term" value="F:DNA binding"/>
    <property type="evidence" value="ECO:0007669"/>
    <property type="project" value="UniProtKB-KW"/>
</dbReference>
<dbReference type="GO" id="GO:0016787">
    <property type="term" value="F:hydrolase activity"/>
    <property type="evidence" value="ECO:0007669"/>
    <property type="project" value="UniProtKB-UniRule"/>
</dbReference>
<dbReference type="Pfam" id="PF00580">
    <property type="entry name" value="UvrD-helicase"/>
    <property type="match status" value="1"/>
</dbReference>
<keyword evidence="2 11" id="KW-0547">Nucleotide-binding</keyword>
<dbReference type="InterPro" id="IPR000212">
    <property type="entry name" value="DNA_helicase_UvrD/REP"/>
</dbReference>
<dbReference type="GO" id="GO:0005524">
    <property type="term" value="F:ATP binding"/>
    <property type="evidence" value="ECO:0007669"/>
    <property type="project" value="UniProtKB-UniRule"/>
</dbReference>
<evidence type="ECO:0000256" key="10">
    <source>
        <dbReference type="ARBA" id="ARBA00048988"/>
    </source>
</evidence>
<evidence type="ECO:0000256" key="1">
    <source>
        <dbReference type="ARBA" id="ARBA00009922"/>
    </source>
</evidence>
<evidence type="ECO:0000256" key="12">
    <source>
        <dbReference type="SAM" id="MobiDB-lite"/>
    </source>
</evidence>
<protein>
    <recommendedName>
        <fullName evidence="9">DNA 3'-5' helicase</fullName>
        <ecNumber evidence="9">5.6.2.4</ecNumber>
    </recommendedName>
</protein>
<keyword evidence="5 11" id="KW-0067">ATP-binding</keyword>
<dbReference type="EC" id="5.6.2.4" evidence="9"/>
<keyword evidence="6" id="KW-0238">DNA-binding</keyword>
<feature type="compositionally biased region" description="Polar residues" evidence="12">
    <location>
        <begin position="920"/>
        <end position="934"/>
    </location>
</feature>
<dbReference type="PANTHER" id="PTHR11070:SF2">
    <property type="entry name" value="ATP-DEPENDENT DNA HELICASE SRS2"/>
    <property type="match status" value="1"/>
</dbReference>
<dbReference type="SUPFAM" id="SSF52540">
    <property type="entry name" value="P-loop containing nucleoside triphosphate hydrolases"/>
    <property type="match status" value="1"/>
</dbReference>
<keyword evidence="7" id="KW-0413">Isomerase</keyword>
<sequence>MASMDPHVASALKTLNEAQHRAVTSNASTVAILAGPGSGKTHTLTSRVVWLVHHAGYRPSDLIVATFTVKAATEMRKRIGKILGEASEKIVLGTFHSIARRYLAAYGTRIGIDPRFDIADSDDSRLIVERICRQLKLQIEPLHARAWISKRKSQGTKPASCQNGKQMAENSALIKCLDEYQATLARSNLLDYDDLLVRCVELLATHGSCVSNVQAVLVDEFQDTNGIQYDLMKLFAQAQQRITIVGDPDQSIYGWRSAEIRNLYRLLREYPATDEVSLEENYRSSQCILDTSLDVIRQDKKRYKKALLPVHVKGEKPILRKLKSAAAEGEWVVTEVRRAVMMLRGILQYQDVAILLRSASLSRHIESALGKAGVAYRMIGGSKFYDRREIKILLDYLRVIYQPDNNEVLARILNVPCRGIGEVTVKSLLEEARQCQLSLWVLLCRHCRGHGKTTTNIRPKQEQKLTTELIRVITTLRRKWEQISESGPPPLVDLIEDVIKQLKFQEYLEGKFEKDYESRWANVLELVKLAGDFVRDADMLDADILPSVQGFEQAKNDDMLGRFLANVALASSAQRDDECQDKTAMVTISTIHAAKGLEWPIVFVPSVYTGSIPHSRSQDLDEERRLLYVAMTRAQALLYLSFPLYDQQGSGSRLDLSPFVSPFASRFSQKGPSFDKSVTDGVAKILGKPAPTQKAIYSQLPTMFSPEDDGFPIEPLEETSLDGAELDADSRHYYRASKRQRLLHSKVHSPLGDDGDEENQTRRWKADYRTTMDKASEFTMAKVPGFVTAGTLQTSLVAAAAKQSSRGATCRRGADQSSLLNFVTTEPKRQNAKAPYFSAANSSLVRQGTAAGRDAQAVATSLLPQEAAADGPKGSIDPQLAKHKLATGRLLSRPRSASHGNEGSSRERVCCFSSPPPRESSPTKQQAETGPQQALQAATSFHATTFVTATWTSGIRRPKGLGPAPSINRLHKPFKPPRMQRPGR</sequence>
<dbReference type="PROSITE" id="PS51217">
    <property type="entry name" value="UVRD_HELICASE_CTER"/>
    <property type="match status" value="1"/>
</dbReference>
<dbReference type="Gene3D" id="1.10.486.10">
    <property type="entry name" value="PCRA, domain 4"/>
    <property type="match status" value="1"/>
</dbReference>
<evidence type="ECO:0000256" key="8">
    <source>
        <dbReference type="ARBA" id="ARBA00034617"/>
    </source>
</evidence>
<dbReference type="OrthoDB" id="1470711at2759"/>
<dbReference type="STRING" id="1399860.A0A2C5Y262"/>
<evidence type="ECO:0000256" key="6">
    <source>
        <dbReference type="ARBA" id="ARBA00023125"/>
    </source>
</evidence>
<proteinExistence type="inferred from homology"/>
<dbReference type="GO" id="GO:0005634">
    <property type="term" value="C:nucleus"/>
    <property type="evidence" value="ECO:0007669"/>
    <property type="project" value="TreeGrafter"/>
</dbReference>
<dbReference type="InterPro" id="IPR013986">
    <property type="entry name" value="DExx_box_DNA_helicase_dom_sf"/>
</dbReference>
<evidence type="ECO:0000256" key="7">
    <source>
        <dbReference type="ARBA" id="ARBA00023235"/>
    </source>
</evidence>
<accession>A0A2C5Y262</accession>
<feature type="binding site" evidence="11">
    <location>
        <begin position="34"/>
        <end position="41"/>
    </location>
    <ligand>
        <name>ATP</name>
        <dbReference type="ChEBI" id="CHEBI:30616"/>
    </ligand>
</feature>
<dbReference type="InterPro" id="IPR014016">
    <property type="entry name" value="UvrD-like_ATP-bd"/>
</dbReference>
<dbReference type="GO" id="GO:0043138">
    <property type="term" value="F:3'-5' DNA helicase activity"/>
    <property type="evidence" value="ECO:0007669"/>
    <property type="project" value="UniProtKB-EC"/>
</dbReference>
<comment type="catalytic activity">
    <reaction evidence="10">
        <text>ATP + H2O = ADP + phosphate + H(+)</text>
        <dbReference type="Rhea" id="RHEA:13065"/>
        <dbReference type="ChEBI" id="CHEBI:15377"/>
        <dbReference type="ChEBI" id="CHEBI:15378"/>
        <dbReference type="ChEBI" id="CHEBI:30616"/>
        <dbReference type="ChEBI" id="CHEBI:43474"/>
        <dbReference type="ChEBI" id="CHEBI:456216"/>
        <dbReference type="EC" id="5.6.2.4"/>
    </reaction>
</comment>
<feature type="region of interest" description="Disordered" evidence="12">
    <location>
        <begin position="954"/>
        <end position="984"/>
    </location>
</feature>
<evidence type="ECO:0000313" key="16">
    <source>
        <dbReference type="Proteomes" id="UP000226192"/>
    </source>
</evidence>
<evidence type="ECO:0000259" key="13">
    <source>
        <dbReference type="PROSITE" id="PS51198"/>
    </source>
</evidence>
<dbReference type="InterPro" id="IPR014017">
    <property type="entry name" value="DNA_helicase_UvrD-like_C"/>
</dbReference>
<dbReference type="EMBL" id="NJET01000108">
    <property type="protein sequence ID" value="PHH61322.1"/>
    <property type="molecule type" value="Genomic_DNA"/>
</dbReference>
<dbReference type="Gene3D" id="1.10.10.160">
    <property type="match status" value="1"/>
</dbReference>
<dbReference type="PANTHER" id="PTHR11070">
    <property type="entry name" value="UVRD / RECB / PCRA DNA HELICASE FAMILY MEMBER"/>
    <property type="match status" value="1"/>
</dbReference>
<gene>
    <name evidence="15" type="ORF">CDD81_501</name>
</gene>
<evidence type="ECO:0000256" key="4">
    <source>
        <dbReference type="ARBA" id="ARBA00022806"/>
    </source>
</evidence>
<dbReference type="Proteomes" id="UP000226192">
    <property type="component" value="Unassembled WGS sequence"/>
</dbReference>
<comment type="similarity">
    <text evidence="1">Belongs to the helicase family. UvrD subfamily.</text>
</comment>
<keyword evidence="4 11" id="KW-0347">Helicase</keyword>
<dbReference type="PROSITE" id="PS51198">
    <property type="entry name" value="UVRD_HELICASE_ATP_BIND"/>
    <property type="match status" value="1"/>
</dbReference>
<comment type="caution">
    <text evidence="15">The sequence shown here is derived from an EMBL/GenBank/DDBJ whole genome shotgun (WGS) entry which is preliminary data.</text>
</comment>
<feature type="domain" description="UvrD-like helicase C-terminal" evidence="14">
    <location>
        <begin position="286"/>
        <end position="596"/>
    </location>
</feature>
<keyword evidence="3 11" id="KW-0378">Hydrolase</keyword>
<organism evidence="15 16">
    <name type="scientific">Ophiocordyceps australis</name>
    <dbReference type="NCBI Taxonomy" id="1399860"/>
    <lineage>
        <taxon>Eukaryota</taxon>
        <taxon>Fungi</taxon>
        <taxon>Dikarya</taxon>
        <taxon>Ascomycota</taxon>
        <taxon>Pezizomycotina</taxon>
        <taxon>Sordariomycetes</taxon>
        <taxon>Hypocreomycetidae</taxon>
        <taxon>Hypocreales</taxon>
        <taxon>Ophiocordycipitaceae</taxon>
        <taxon>Ophiocordyceps</taxon>
    </lineage>
</organism>
<evidence type="ECO:0000259" key="14">
    <source>
        <dbReference type="PROSITE" id="PS51217"/>
    </source>
</evidence>
<evidence type="ECO:0000256" key="5">
    <source>
        <dbReference type="ARBA" id="ARBA00022840"/>
    </source>
</evidence>
<dbReference type="AlphaFoldDB" id="A0A2C5Y262"/>